<dbReference type="AlphaFoldDB" id="A0A9W8VE81"/>
<keyword evidence="3" id="KW-1185">Reference proteome</keyword>
<dbReference type="OrthoDB" id="4900404at2759"/>
<evidence type="ECO:0000313" key="2">
    <source>
        <dbReference type="EMBL" id="KAJ4254960.1"/>
    </source>
</evidence>
<accession>A0A9W8VE81</accession>
<evidence type="ECO:0000256" key="1">
    <source>
        <dbReference type="SAM" id="MobiDB-lite"/>
    </source>
</evidence>
<protein>
    <submittedName>
        <fullName evidence="2">Uncharacterized protein</fullName>
    </submittedName>
</protein>
<proteinExistence type="predicted"/>
<name>A0A9W8VE81_9HYPO</name>
<reference evidence="2" key="1">
    <citation type="submission" date="2022-09" db="EMBL/GenBank/DDBJ databases">
        <title>Fusarium specimens isolated from Avocado Roots.</title>
        <authorList>
            <person name="Stajich J."/>
            <person name="Roper C."/>
            <person name="Heimlech-Rivalta G."/>
        </authorList>
    </citation>
    <scope>NUCLEOTIDE SEQUENCE</scope>
    <source>
        <strain evidence="2">CF00136</strain>
    </source>
</reference>
<dbReference type="Proteomes" id="UP001152049">
    <property type="component" value="Unassembled WGS sequence"/>
</dbReference>
<gene>
    <name evidence="2" type="ORF">NW762_009762</name>
</gene>
<feature type="region of interest" description="Disordered" evidence="1">
    <location>
        <begin position="158"/>
        <end position="180"/>
    </location>
</feature>
<evidence type="ECO:0000313" key="3">
    <source>
        <dbReference type="Proteomes" id="UP001152049"/>
    </source>
</evidence>
<organism evidence="2 3">
    <name type="scientific">Fusarium torreyae</name>
    <dbReference type="NCBI Taxonomy" id="1237075"/>
    <lineage>
        <taxon>Eukaryota</taxon>
        <taxon>Fungi</taxon>
        <taxon>Dikarya</taxon>
        <taxon>Ascomycota</taxon>
        <taxon>Pezizomycotina</taxon>
        <taxon>Sordariomycetes</taxon>
        <taxon>Hypocreomycetidae</taxon>
        <taxon>Hypocreales</taxon>
        <taxon>Nectriaceae</taxon>
        <taxon>Fusarium</taxon>
    </lineage>
</organism>
<comment type="caution">
    <text evidence="2">The sequence shown here is derived from an EMBL/GenBank/DDBJ whole genome shotgun (WGS) entry which is preliminary data.</text>
</comment>
<dbReference type="EMBL" id="JAOQAZ010000021">
    <property type="protein sequence ID" value="KAJ4254960.1"/>
    <property type="molecule type" value="Genomic_DNA"/>
</dbReference>
<sequence length="266" mass="29486">MDGVLASFAKCETSRRVDDPVYRNAFLRRLRRPLDGSGYSIPYNGYLRALHLYGNEAAFELSEEERANFLSCKNLNMCRSLARNQGYNPESGKTAPWEGVYFPAGHITTYPGPMITTLKADPEQPSSKISENAEQSLIDFVDEEPAKIKNVVSDIPLASHPASQSGDHTKPETLRGMSGNRVPVADDFGNTCVGGMEMAVVATELLERVVEGNIDEWRDIIKETLDYIGGSRNMAAFLDTMYRKFPQVEEKSNPAASTVGLRLRGR</sequence>